<dbReference type="InterPro" id="IPR013830">
    <property type="entry name" value="SGNH_hydro"/>
</dbReference>
<dbReference type="EMBL" id="UINC01008928">
    <property type="protein sequence ID" value="SVA40123.1"/>
    <property type="molecule type" value="Genomic_DNA"/>
</dbReference>
<dbReference type="Pfam" id="PF21181">
    <property type="entry name" value="SsfX3_N"/>
    <property type="match status" value="1"/>
</dbReference>
<sequence>MGQSISPDDARLKWKGTVSKEVTDDGVMPWRIPYTQKDLFAWQLVERAAMPAGVCLEFVSNTPYLEIFCDPVADRSPIDVFCNGVLHSTIETANLDFLLLENFDPTNNALQIWLPQHGEFRIKKFVIDDESILTKSENQQNRKWITYGSSITQCRDADSPSQTWPALVARKNNLDLTCMGYGGQCHLDPMVALTIRDLPSDIISLCLGINIYGASSLNERTFQPGILGFVQILREKHMDIPIIVMSPIYSPDREENPNEVGMTLQMMRSEIKNSVDILKSLGDVNIHYIDGLAVFDKQYETLLPDKLHPNNEGYSIMANNISNFLAPHLCFE</sequence>
<dbReference type="InterPro" id="IPR036514">
    <property type="entry name" value="SGNH_hydro_sf"/>
</dbReference>
<proteinExistence type="predicted"/>
<name>A0A381VKY1_9ZZZZ</name>
<organism evidence="3">
    <name type="scientific">marine metagenome</name>
    <dbReference type="NCBI Taxonomy" id="408172"/>
    <lineage>
        <taxon>unclassified sequences</taxon>
        <taxon>metagenomes</taxon>
        <taxon>ecological metagenomes</taxon>
    </lineage>
</organism>
<evidence type="ECO:0000259" key="1">
    <source>
        <dbReference type="Pfam" id="PF14606"/>
    </source>
</evidence>
<dbReference type="Pfam" id="PF14606">
    <property type="entry name" value="Lipase_GDSL_3"/>
    <property type="match status" value="1"/>
</dbReference>
<reference evidence="3" key="1">
    <citation type="submission" date="2018-05" db="EMBL/GenBank/DDBJ databases">
        <authorList>
            <person name="Lanie J.A."/>
            <person name="Ng W.-L."/>
            <person name="Kazmierczak K.M."/>
            <person name="Andrzejewski T.M."/>
            <person name="Davidsen T.M."/>
            <person name="Wayne K.J."/>
            <person name="Tettelin H."/>
            <person name="Glass J.I."/>
            <person name="Rusch D."/>
            <person name="Podicherti R."/>
            <person name="Tsui H.-C.T."/>
            <person name="Winkler M.E."/>
        </authorList>
    </citation>
    <scope>NUCLEOTIDE SEQUENCE</scope>
</reference>
<gene>
    <name evidence="3" type="ORF">METZ01_LOCUS92977</name>
</gene>
<dbReference type="AlphaFoldDB" id="A0A381VKY1"/>
<dbReference type="Gene3D" id="3.40.50.1110">
    <property type="entry name" value="SGNH hydrolase"/>
    <property type="match status" value="1"/>
</dbReference>
<dbReference type="Gene3D" id="2.60.120.260">
    <property type="entry name" value="Galactose-binding domain-like"/>
    <property type="match status" value="1"/>
</dbReference>
<feature type="domain" description="SsfX3-like N-terminal" evidence="2">
    <location>
        <begin position="12"/>
        <end position="65"/>
    </location>
</feature>
<accession>A0A381VKY1</accession>
<dbReference type="SUPFAM" id="SSF52266">
    <property type="entry name" value="SGNH hydrolase"/>
    <property type="match status" value="1"/>
</dbReference>
<feature type="domain" description="SGNH hydrolase-type esterase" evidence="1">
    <location>
        <begin position="144"/>
        <end position="322"/>
    </location>
</feature>
<evidence type="ECO:0000313" key="3">
    <source>
        <dbReference type="EMBL" id="SVA40123.1"/>
    </source>
</evidence>
<evidence type="ECO:0000259" key="2">
    <source>
        <dbReference type="Pfam" id="PF21181"/>
    </source>
</evidence>
<protein>
    <submittedName>
        <fullName evidence="3">Uncharacterized protein</fullName>
    </submittedName>
</protein>
<dbReference type="InterPro" id="IPR048977">
    <property type="entry name" value="SsfX3-like_N"/>
</dbReference>